<keyword evidence="4" id="KW-1185">Reference proteome</keyword>
<reference evidence="4" key="1">
    <citation type="journal article" date="2019" name="Int. J. Syst. Evol. Microbiol.">
        <title>The Global Catalogue of Microorganisms (GCM) 10K type strain sequencing project: providing services to taxonomists for standard genome sequencing and annotation.</title>
        <authorList>
            <consortium name="The Broad Institute Genomics Platform"/>
            <consortium name="The Broad Institute Genome Sequencing Center for Infectious Disease"/>
            <person name="Wu L."/>
            <person name="Ma J."/>
        </authorList>
    </citation>
    <scope>NUCLEOTIDE SEQUENCE [LARGE SCALE GENOMIC DNA]</scope>
    <source>
        <strain evidence="4">JCM 17021</strain>
    </source>
</reference>
<dbReference type="Pfam" id="PF04122">
    <property type="entry name" value="CW_binding_2"/>
    <property type="match status" value="3"/>
</dbReference>
<evidence type="ECO:0000256" key="1">
    <source>
        <dbReference type="SAM" id="MobiDB-lite"/>
    </source>
</evidence>
<evidence type="ECO:0000256" key="2">
    <source>
        <dbReference type="SAM" id="SignalP"/>
    </source>
</evidence>
<protein>
    <recommendedName>
        <fullName evidence="5">Cell wall-binding repeat-containing protein</fullName>
    </recommendedName>
</protein>
<dbReference type="PANTHER" id="PTHR30032:SF8">
    <property type="entry name" value="GERMINATION-SPECIFIC N-ACETYLMURAMOYL-L-ALANINE AMIDASE"/>
    <property type="match status" value="1"/>
</dbReference>
<keyword evidence="2" id="KW-0732">Signal</keyword>
<sequence length="658" mass="68148">MQKTPLYRLAVTAAAAVFLVAGVGLTSVSPAFAEDSETPSPTPTAVETPRPAPTDSTPTPQPGEGVVTPTSTPAPSSTPTSTPSSTPTAVTVVPTPTPATPSAEPDVEPAPDSEVAPLAFQADGLQFSAASISGFDPGNIISDYNFYNSWAMTENEIQSFLDSKIGTCKNSNCLNVYRMDTPTRTFDFGTCATYQGAPNESAARIIYKAQRACGISAKVILVTLQKEQGLATNDSPPLSDLRKAMGFGCPDTSECDANFYGFFNQVYAAARQLTWYNNPEGSFTKRYKVGASNPVQYNPNVGCGAPEVYIQNKATAALYYYTPYQPNAAALANLGGTGDACSSYGNRNFWDYYRSWFGNPIAAERLAGADRFDTAVEISKSTFPSSNVNVVYVTTGSDFPDALSAAPAAAAGGGPLLLTTPTKLPASVKAEIARLKPKKIVIVGGKSAVSASVEKDLASLTGSLVRLAGKDRYETSRIIAKSAFPDAAGAYVATGANFPDALSAGAAAGIAKFPVVLVNGSAASVDQPTKQALAGKSKVMIAGGAAAVSAKVEAGLAAEGRQITRFAGADRNQTSYLINKATFTSAKSVYLATGWSFPDALAGAAAAATTKSPLYVVPAYCVPADTRSAINITLKANRVILLGGPAALFDQVAALAPC</sequence>
<accession>A0ABP7KE50</accession>
<dbReference type="EMBL" id="BAABCN010000003">
    <property type="protein sequence ID" value="GAA3874419.1"/>
    <property type="molecule type" value="Genomic_DNA"/>
</dbReference>
<proteinExistence type="predicted"/>
<feature type="signal peptide" evidence="2">
    <location>
        <begin position="1"/>
        <end position="33"/>
    </location>
</feature>
<dbReference type="Gene3D" id="3.40.50.12090">
    <property type="match status" value="2"/>
</dbReference>
<dbReference type="PANTHER" id="PTHR30032">
    <property type="entry name" value="N-ACETYLMURAMOYL-L-ALANINE AMIDASE-RELATED"/>
    <property type="match status" value="1"/>
</dbReference>
<feature type="region of interest" description="Disordered" evidence="1">
    <location>
        <begin position="32"/>
        <end position="113"/>
    </location>
</feature>
<dbReference type="InterPro" id="IPR007253">
    <property type="entry name" value="Cell_wall-bd_2"/>
</dbReference>
<feature type="compositionally biased region" description="Low complexity" evidence="1">
    <location>
        <begin position="66"/>
        <end position="94"/>
    </location>
</feature>
<feature type="chain" id="PRO_5045667518" description="Cell wall-binding repeat-containing protein" evidence="2">
    <location>
        <begin position="34"/>
        <end position="658"/>
    </location>
</feature>
<evidence type="ECO:0008006" key="5">
    <source>
        <dbReference type="Google" id="ProtNLM"/>
    </source>
</evidence>
<dbReference type="Proteomes" id="UP001501803">
    <property type="component" value="Unassembled WGS sequence"/>
</dbReference>
<dbReference type="InterPro" id="IPR051922">
    <property type="entry name" value="Bact_Sporulation_Assoc"/>
</dbReference>
<name>A0ABP7KE50_9MICO</name>
<organism evidence="3 4">
    <name type="scientific">Leifsonia kafniensis</name>
    <dbReference type="NCBI Taxonomy" id="475957"/>
    <lineage>
        <taxon>Bacteria</taxon>
        <taxon>Bacillati</taxon>
        <taxon>Actinomycetota</taxon>
        <taxon>Actinomycetes</taxon>
        <taxon>Micrococcales</taxon>
        <taxon>Microbacteriaceae</taxon>
        <taxon>Leifsonia</taxon>
    </lineage>
</organism>
<comment type="caution">
    <text evidence="3">The sequence shown here is derived from an EMBL/GenBank/DDBJ whole genome shotgun (WGS) entry which is preliminary data.</text>
</comment>
<gene>
    <name evidence="3" type="ORF">GCM10022381_16510</name>
</gene>
<evidence type="ECO:0000313" key="3">
    <source>
        <dbReference type="EMBL" id="GAA3874419.1"/>
    </source>
</evidence>
<dbReference type="RefSeq" id="WP_345064717.1">
    <property type="nucleotide sequence ID" value="NZ_BAABCN010000003.1"/>
</dbReference>
<evidence type="ECO:0000313" key="4">
    <source>
        <dbReference type="Proteomes" id="UP001501803"/>
    </source>
</evidence>